<dbReference type="InterPro" id="IPR016181">
    <property type="entry name" value="Acyl_CoA_acyltransferase"/>
</dbReference>
<proteinExistence type="predicted"/>
<dbReference type="Proteomes" id="UP001213681">
    <property type="component" value="Unassembled WGS sequence"/>
</dbReference>
<dbReference type="Pfam" id="PF00583">
    <property type="entry name" value="Acetyltransf_1"/>
    <property type="match status" value="1"/>
</dbReference>
<comment type="caution">
    <text evidence="2">The sequence shown here is derived from an EMBL/GenBank/DDBJ whole genome shotgun (WGS) entry which is preliminary data.</text>
</comment>
<dbReference type="InterPro" id="IPR052523">
    <property type="entry name" value="Trichothecene_AcTrans"/>
</dbReference>
<dbReference type="PANTHER" id="PTHR42791">
    <property type="entry name" value="GNAT FAMILY ACETYLTRANSFERASE"/>
    <property type="match status" value="1"/>
</dbReference>
<dbReference type="GO" id="GO:0016747">
    <property type="term" value="F:acyltransferase activity, transferring groups other than amino-acyl groups"/>
    <property type="evidence" value="ECO:0007669"/>
    <property type="project" value="InterPro"/>
</dbReference>
<evidence type="ECO:0000259" key="1">
    <source>
        <dbReference type="PROSITE" id="PS51186"/>
    </source>
</evidence>
<name>A0AAD6C8E8_9EURO</name>
<dbReference type="InterPro" id="IPR000182">
    <property type="entry name" value="GNAT_dom"/>
</dbReference>
<sequence length="250" mass="28878">MDVSSKGLTMPSFQRKGSNILIRRAQYSDIPFMANIAAAEFRDSDLNKFLCPYRHQYPDHFNRRFLQMFQARHFDPRSIGFVAVEPSSPHKPVAYIHLTRFGDDEQARRLIAAQDSLWRRLCHRLLQLRTMIVNYLWPDRSTDHDAARQFDESAKRDSEKYWGSDEMRAKYGNRWHVRGLVVSSSHQRRGVGQALMAEVLQRAQQEGVVVGLEASGDGEKLYRLLGFEMRGPFSMIVGPPVGGFMMWTPK</sequence>
<dbReference type="EMBL" id="JAPVEA010000005">
    <property type="protein sequence ID" value="KAJ5454593.1"/>
    <property type="molecule type" value="Genomic_DNA"/>
</dbReference>
<protein>
    <recommendedName>
        <fullName evidence="1">N-acetyltransferase domain-containing protein</fullName>
    </recommendedName>
</protein>
<gene>
    <name evidence="2" type="ORF">N7458_005549</name>
</gene>
<dbReference type="PANTHER" id="PTHR42791:SF16">
    <property type="entry name" value="N-ACETYLTRANSFERASE DOMAIN-CONTAINING PROTEIN"/>
    <property type="match status" value="1"/>
</dbReference>
<reference evidence="2" key="1">
    <citation type="submission" date="2022-12" db="EMBL/GenBank/DDBJ databases">
        <authorList>
            <person name="Petersen C."/>
        </authorList>
    </citation>
    <scope>NUCLEOTIDE SEQUENCE</scope>
    <source>
        <strain evidence="2">IBT 16125</strain>
    </source>
</reference>
<dbReference type="RefSeq" id="XP_056767549.1">
    <property type="nucleotide sequence ID" value="XM_056908931.1"/>
</dbReference>
<accession>A0AAD6C8E8</accession>
<dbReference type="Gene3D" id="3.40.630.30">
    <property type="match status" value="1"/>
</dbReference>
<evidence type="ECO:0000313" key="2">
    <source>
        <dbReference type="EMBL" id="KAJ5454593.1"/>
    </source>
</evidence>
<evidence type="ECO:0000313" key="3">
    <source>
        <dbReference type="Proteomes" id="UP001213681"/>
    </source>
</evidence>
<dbReference type="SUPFAM" id="SSF55729">
    <property type="entry name" value="Acyl-CoA N-acyltransferases (Nat)"/>
    <property type="match status" value="1"/>
</dbReference>
<keyword evidence="3" id="KW-1185">Reference proteome</keyword>
<dbReference type="GeneID" id="81599174"/>
<dbReference type="CDD" id="cd04301">
    <property type="entry name" value="NAT_SF"/>
    <property type="match status" value="1"/>
</dbReference>
<reference evidence="2" key="2">
    <citation type="journal article" date="2023" name="IMA Fungus">
        <title>Comparative genomic study of the Penicillium genus elucidates a diverse pangenome and 15 lateral gene transfer events.</title>
        <authorList>
            <person name="Petersen C."/>
            <person name="Sorensen T."/>
            <person name="Nielsen M.R."/>
            <person name="Sondergaard T.E."/>
            <person name="Sorensen J.L."/>
            <person name="Fitzpatrick D.A."/>
            <person name="Frisvad J.C."/>
            <person name="Nielsen K.L."/>
        </authorList>
    </citation>
    <scope>NUCLEOTIDE SEQUENCE</scope>
    <source>
        <strain evidence="2">IBT 16125</strain>
    </source>
</reference>
<organism evidence="2 3">
    <name type="scientific">Penicillium daleae</name>
    <dbReference type="NCBI Taxonomy" id="63821"/>
    <lineage>
        <taxon>Eukaryota</taxon>
        <taxon>Fungi</taxon>
        <taxon>Dikarya</taxon>
        <taxon>Ascomycota</taxon>
        <taxon>Pezizomycotina</taxon>
        <taxon>Eurotiomycetes</taxon>
        <taxon>Eurotiomycetidae</taxon>
        <taxon>Eurotiales</taxon>
        <taxon>Aspergillaceae</taxon>
        <taxon>Penicillium</taxon>
    </lineage>
</organism>
<dbReference type="AlphaFoldDB" id="A0AAD6C8E8"/>
<feature type="domain" description="N-acetyltransferase" evidence="1">
    <location>
        <begin position="108"/>
        <end position="250"/>
    </location>
</feature>
<dbReference type="PROSITE" id="PS51186">
    <property type="entry name" value="GNAT"/>
    <property type="match status" value="1"/>
</dbReference>